<reference evidence="13 14" key="1">
    <citation type="submission" date="2025-04" db="UniProtKB">
        <authorList>
            <consortium name="RefSeq"/>
        </authorList>
    </citation>
    <scope>IDENTIFICATION</scope>
    <source>
        <tissue evidence="13 14">Sperm</tissue>
    </source>
</reference>
<keyword evidence="6" id="KW-0175">Coiled coil</keyword>
<dbReference type="RefSeq" id="XP_032825726.1">
    <property type="nucleotide sequence ID" value="XM_032969835.1"/>
</dbReference>
<dbReference type="Proteomes" id="UP001318040">
    <property type="component" value="Chromosome 3"/>
</dbReference>
<evidence type="ECO:0000256" key="5">
    <source>
        <dbReference type="ARBA" id="ARBA00023015"/>
    </source>
</evidence>
<feature type="compositionally biased region" description="Acidic residues" evidence="10">
    <location>
        <begin position="81"/>
        <end position="93"/>
    </location>
</feature>
<evidence type="ECO:0000313" key="13">
    <source>
        <dbReference type="RefSeq" id="XP_032825708.1"/>
    </source>
</evidence>
<evidence type="ECO:0000256" key="10">
    <source>
        <dbReference type="SAM" id="MobiDB-lite"/>
    </source>
</evidence>
<evidence type="ECO:0000256" key="2">
    <source>
        <dbReference type="ARBA" id="ARBA00022490"/>
    </source>
</evidence>
<name>A0AAJ7X907_PETMA</name>
<dbReference type="Gene3D" id="3.10.390.10">
    <property type="entry name" value="SAND domain-like"/>
    <property type="match status" value="1"/>
</dbReference>
<dbReference type="PANTHER" id="PTHR10417">
    <property type="entry name" value="GLUCOCORTICOID MODULATORY ELEMENT-BINDING PROTEIN"/>
    <property type="match status" value="1"/>
</dbReference>
<comment type="subcellular location">
    <subcellularLocation>
        <location evidence="1">Cytoplasm</location>
    </subcellularLocation>
</comment>
<evidence type="ECO:0000256" key="6">
    <source>
        <dbReference type="ARBA" id="ARBA00023054"/>
    </source>
</evidence>
<protein>
    <submittedName>
        <fullName evidence="13 14">Glucocorticoid modulatory element-binding protein 2-like isoform X1</fullName>
    </submittedName>
</protein>
<keyword evidence="2" id="KW-0963">Cytoplasm</keyword>
<dbReference type="AlphaFoldDB" id="A0AAJ7X907"/>
<evidence type="ECO:0000256" key="8">
    <source>
        <dbReference type="ARBA" id="ARBA00023163"/>
    </source>
</evidence>
<dbReference type="KEGG" id="pmrn:116951293"/>
<gene>
    <name evidence="13 14 15" type="primary">LOC116951293</name>
</gene>
<feature type="region of interest" description="Disordered" evidence="10">
    <location>
        <begin position="71"/>
        <end position="95"/>
    </location>
</feature>
<keyword evidence="7" id="KW-0238">DNA-binding</keyword>
<evidence type="ECO:0000256" key="4">
    <source>
        <dbReference type="ARBA" id="ARBA00022833"/>
    </source>
</evidence>
<dbReference type="InterPro" id="IPR010919">
    <property type="entry name" value="SAND-like_dom_sf"/>
</dbReference>
<evidence type="ECO:0000256" key="9">
    <source>
        <dbReference type="ARBA" id="ARBA00023242"/>
    </source>
</evidence>
<dbReference type="GO" id="GO:0005634">
    <property type="term" value="C:nucleus"/>
    <property type="evidence" value="ECO:0007669"/>
    <property type="project" value="TreeGrafter"/>
</dbReference>
<dbReference type="PANTHER" id="PTHR10417:SF4">
    <property type="entry name" value="SAND DOMAIN-CONTAINING PROTEIN-RELATED"/>
    <property type="match status" value="1"/>
</dbReference>
<proteinExistence type="predicted"/>
<dbReference type="InterPro" id="IPR000770">
    <property type="entry name" value="SAND_dom"/>
</dbReference>
<evidence type="ECO:0000313" key="14">
    <source>
        <dbReference type="RefSeq" id="XP_032825717.1"/>
    </source>
</evidence>
<sequence length="566" mass="59094">MATSEVGGEGEAEIVMVTVEETPNSTDSAEDSSAAMMVQFKQDHAGAAQTDDNIESVYSANTLVEKMANSGDVTEEKGMEEVEEEEEEVDDGEGTNLAYPITCGDNKATLLLKKFVCPGINVPCVKFNTGLISPKEFVNMAGKSTLKDWKRAIRMRGVMLRKVMDSGELDFYQHDKVCTSTCRSTKFDILINNVRLPIIGTQGEYSMVGTPSDVNGAQVCGGAEEAAKDASELVSTPSTSFLPSTPCTDSARAKDASELPGDKDEVFSLWKGIADVGLLGEVVNEVQQEIQDTLKALRQRIQLSPLQMSDATTLNGVVQHFGLMDNVKKILGNHKSQMGRYRDQYTRDLAELERQCDDQRRRSIEQKQRQQLTTLSPSAIAISPPPAKRPRAQRASASVPTMATIPGLTTIPMAKLPTLATIPVAGVGGKQQPAFAAGTTTATYGTMAGTPGGLTVIGSQAIISTASGLKVLSPVQFVSAQGGDGGGGGIVSAAGLGAMLQGAQVVSGPGTMVTLQPVPEATVAAMVSAAAASTAVPGALPVQAAPAAVPMEGEQAASDVGASVAP</sequence>
<dbReference type="GO" id="GO:0046872">
    <property type="term" value="F:metal ion binding"/>
    <property type="evidence" value="ECO:0007669"/>
    <property type="project" value="UniProtKB-KW"/>
</dbReference>
<dbReference type="InterPro" id="IPR059099">
    <property type="entry name" value="GMEB1/2/Spe-44_dom"/>
</dbReference>
<dbReference type="Pfam" id="PF01342">
    <property type="entry name" value="SAND"/>
    <property type="match status" value="1"/>
</dbReference>
<dbReference type="RefSeq" id="XP_032825717.1">
    <property type="nucleotide sequence ID" value="XM_032969826.1"/>
</dbReference>
<keyword evidence="8" id="KW-0804">Transcription</keyword>
<keyword evidence="9" id="KW-0539">Nucleus</keyword>
<dbReference type="GO" id="GO:0000978">
    <property type="term" value="F:RNA polymerase II cis-regulatory region sequence-specific DNA binding"/>
    <property type="evidence" value="ECO:0007669"/>
    <property type="project" value="TreeGrafter"/>
</dbReference>
<organism evidence="12 15">
    <name type="scientific">Petromyzon marinus</name>
    <name type="common">Sea lamprey</name>
    <dbReference type="NCBI Taxonomy" id="7757"/>
    <lineage>
        <taxon>Eukaryota</taxon>
        <taxon>Metazoa</taxon>
        <taxon>Chordata</taxon>
        <taxon>Craniata</taxon>
        <taxon>Vertebrata</taxon>
        <taxon>Cyclostomata</taxon>
        <taxon>Hyperoartia</taxon>
        <taxon>Petromyzontiformes</taxon>
        <taxon>Petromyzontidae</taxon>
        <taxon>Petromyzon</taxon>
    </lineage>
</organism>
<dbReference type="RefSeq" id="XP_032825708.1">
    <property type="nucleotide sequence ID" value="XM_032969817.1"/>
</dbReference>
<evidence type="ECO:0000313" key="15">
    <source>
        <dbReference type="RefSeq" id="XP_032825726.1"/>
    </source>
</evidence>
<accession>A0AAJ7X907</accession>
<dbReference type="GO" id="GO:0006357">
    <property type="term" value="P:regulation of transcription by RNA polymerase II"/>
    <property type="evidence" value="ECO:0007669"/>
    <property type="project" value="TreeGrafter"/>
</dbReference>
<dbReference type="GO" id="GO:0005737">
    <property type="term" value="C:cytoplasm"/>
    <property type="evidence" value="ECO:0007669"/>
    <property type="project" value="UniProtKB-SubCell"/>
</dbReference>
<evidence type="ECO:0000256" key="1">
    <source>
        <dbReference type="ARBA" id="ARBA00004496"/>
    </source>
</evidence>
<keyword evidence="12" id="KW-1185">Reference proteome</keyword>
<feature type="domain" description="SAND" evidence="11">
    <location>
        <begin position="84"/>
        <end position="170"/>
    </location>
</feature>
<feature type="compositionally biased region" description="Basic and acidic residues" evidence="10">
    <location>
        <begin position="358"/>
        <end position="368"/>
    </location>
</feature>
<evidence type="ECO:0000256" key="3">
    <source>
        <dbReference type="ARBA" id="ARBA00022723"/>
    </source>
</evidence>
<dbReference type="GeneID" id="116951293"/>
<dbReference type="SUPFAM" id="SSF63763">
    <property type="entry name" value="SAND domain-like"/>
    <property type="match status" value="1"/>
</dbReference>
<keyword evidence="3" id="KW-0479">Metal-binding</keyword>
<dbReference type="PROSITE" id="PS50864">
    <property type="entry name" value="SAND"/>
    <property type="match status" value="1"/>
</dbReference>
<evidence type="ECO:0000313" key="12">
    <source>
        <dbReference type="Proteomes" id="UP001318040"/>
    </source>
</evidence>
<dbReference type="Pfam" id="PF25892">
    <property type="entry name" value="Spe-44"/>
    <property type="match status" value="1"/>
</dbReference>
<keyword evidence="4" id="KW-0862">Zinc</keyword>
<keyword evidence="5" id="KW-0805">Transcription regulation</keyword>
<dbReference type="SMART" id="SM00258">
    <property type="entry name" value="SAND"/>
    <property type="match status" value="1"/>
</dbReference>
<evidence type="ECO:0000259" key="11">
    <source>
        <dbReference type="PROSITE" id="PS50864"/>
    </source>
</evidence>
<feature type="region of interest" description="Disordered" evidence="10">
    <location>
        <begin position="358"/>
        <end position="399"/>
    </location>
</feature>
<dbReference type="FunFam" id="3.10.390.10:FF:000003">
    <property type="entry name" value="glucocorticoid modulatory element-binding protein 1 isoform X2"/>
    <property type="match status" value="1"/>
</dbReference>
<evidence type="ECO:0000256" key="7">
    <source>
        <dbReference type="ARBA" id="ARBA00023125"/>
    </source>
</evidence>